<gene>
    <name evidence="7" type="ORF">DEALK_16920</name>
</gene>
<feature type="transmembrane region" description="Helical" evidence="5">
    <location>
        <begin position="30"/>
        <end position="52"/>
    </location>
</feature>
<feature type="transmembrane region" description="Helical" evidence="5">
    <location>
        <begin position="203"/>
        <end position="225"/>
    </location>
</feature>
<dbReference type="CDD" id="cd06261">
    <property type="entry name" value="TM_PBP2"/>
    <property type="match status" value="1"/>
</dbReference>
<feature type="domain" description="ABC transmembrane type-1" evidence="6">
    <location>
        <begin position="26"/>
        <end position="222"/>
    </location>
</feature>
<dbReference type="OrthoDB" id="9781724at2"/>
<keyword evidence="8" id="KW-1185">Reference proteome</keyword>
<dbReference type="PANTHER" id="PTHR43632:SF1">
    <property type="entry name" value="PERMEASE COMPONENT OF TUNGSTATE ABC TRANSPORTER"/>
    <property type="match status" value="1"/>
</dbReference>
<dbReference type="Pfam" id="PF00528">
    <property type="entry name" value="BPD_transp_1"/>
    <property type="match status" value="1"/>
</dbReference>
<dbReference type="Proteomes" id="UP000053947">
    <property type="component" value="Unassembled WGS sequence"/>
</dbReference>
<evidence type="ECO:0000259" key="6">
    <source>
        <dbReference type="PROSITE" id="PS50928"/>
    </source>
</evidence>
<protein>
    <submittedName>
        <fullName evidence="7">ABC-type tungstate transport system, periplasmic component</fullName>
    </submittedName>
</protein>
<evidence type="ECO:0000313" key="8">
    <source>
        <dbReference type="Proteomes" id="UP000053947"/>
    </source>
</evidence>
<dbReference type="InterPro" id="IPR049783">
    <property type="entry name" value="ABC_perm_TupB-like"/>
</dbReference>
<name>A0A0W0GJV3_9CHLR</name>
<dbReference type="GO" id="GO:0005886">
    <property type="term" value="C:plasma membrane"/>
    <property type="evidence" value="ECO:0007669"/>
    <property type="project" value="UniProtKB-SubCell"/>
</dbReference>
<dbReference type="InterPro" id="IPR000515">
    <property type="entry name" value="MetI-like"/>
</dbReference>
<keyword evidence="4 5" id="KW-0472">Membrane</keyword>
<evidence type="ECO:0000313" key="7">
    <source>
        <dbReference type="EMBL" id="KTB48845.1"/>
    </source>
</evidence>
<evidence type="ECO:0000256" key="2">
    <source>
        <dbReference type="ARBA" id="ARBA00022692"/>
    </source>
</evidence>
<reference evidence="7 8" key="1">
    <citation type="submission" date="2015-06" db="EMBL/GenBank/DDBJ databases">
        <title>Genome sequence of the organohalide-respiring Dehalogenimonas alkenigignens type strain (IP3-3T).</title>
        <authorList>
            <person name="Key T.A."/>
            <person name="Richmond D.P."/>
            <person name="Bowman K.S."/>
            <person name="Cho Y.-J."/>
            <person name="Chun J."/>
            <person name="da Costa M.S."/>
            <person name="Rainey F.A."/>
            <person name="Moe W.M."/>
        </authorList>
    </citation>
    <scope>NUCLEOTIDE SEQUENCE [LARGE SCALE GENOMIC DNA]</scope>
    <source>
        <strain evidence="7 8">IP3-3</strain>
    </source>
</reference>
<accession>A0A0W0GJV3</accession>
<comment type="subcellular location">
    <subcellularLocation>
        <location evidence="5">Cell membrane</location>
        <topology evidence="5">Multi-pass membrane protein</topology>
    </subcellularLocation>
    <subcellularLocation>
        <location evidence="1">Membrane</location>
        <topology evidence="1">Multi-pass membrane protein</topology>
    </subcellularLocation>
</comment>
<evidence type="ECO:0000256" key="4">
    <source>
        <dbReference type="ARBA" id="ARBA00023136"/>
    </source>
</evidence>
<keyword evidence="5" id="KW-0813">Transport</keyword>
<organism evidence="7 8">
    <name type="scientific">Dehalogenimonas alkenigignens</name>
    <dbReference type="NCBI Taxonomy" id="1217799"/>
    <lineage>
        <taxon>Bacteria</taxon>
        <taxon>Bacillati</taxon>
        <taxon>Chloroflexota</taxon>
        <taxon>Dehalococcoidia</taxon>
        <taxon>Dehalococcoidales</taxon>
        <taxon>Dehalococcoidaceae</taxon>
        <taxon>Dehalogenimonas</taxon>
    </lineage>
</organism>
<dbReference type="NCBIfam" id="NF038017">
    <property type="entry name" value="ABC_perm1"/>
    <property type="match status" value="1"/>
</dbReference>
<dbReference type="InterPro" id="IPR035906">
    <property type="entry name" value="MetI-like_sf"/>
</dbReference>
<keyword evidence="3 5" id="KW-1133">Transmembrane helix</keyword>
<evidence type="ECO:0000256" key="1">
    <source>
        <dbReference type="ARBA" id="ARBA00004141"/>
    </source>
</evidence>
<comment type="caution">
    <text evidence="7">The sequence shown here is derived from an EMBL/GenBank/DDBJ whole genome shotgun (WGS) entry which is preliminary data.</text>
</comment>
<dbReference type="STRING" id="1217799.DEALK_16920"/>
<dbReference type="RefSeq" id="WP_058439773.1">
    <property type="nucleotide sequence ID" value="NZ_KQ758903.1"/>
</dbReference>
<dbReference type="PROSITE" id="PS50928">
    <property type="entry name" value="ABC_TM1"/>
    <property type="match status" value="1"/>
</dbReference>
<evidence type="ECO:0000256" key="3">
    <source>
        <dbReference type="ARBA" id="ARBA00022989"/>
    </source>
</evidence>
<dbReference type="GO" id="GO:0055085">
    <property type="term" value="P:transmembrane transport"/>
    <property type="evidence" value="ECO:0007669"/>
    <property type="project" value="InterPro"/>
</dbReference>
<feature type="transmembrane region" description="Helical" evidence="5">
    <location>
        <begin position="154"/>
        <end position="177"/>
    </location>
</feature>
<dbReference type="PANTHER" id="PTHR43632">
    <property type="entry name" value="PERMEASE COMPONENT OF TUNGSTATE ABC TRANSPORTER"/>
    <property type="match status" value="1"/>
</dbReference>
<dbReference type="EMBL" id="LFDV01000002">
    <property type="protein sequence ID" value="KTB48845.1"/>
    <property type="molecule type" value="Genomic_DNA"/>
</dbReference>
<feature type="transmembrane region" description="Helical" evidence="5">
    <location>
        <begin position="97"/>
        <end position="123"/>
    </location>
</feature>
<comment type="similarity">
    <text evidence="5">Belongs to the binding-protein-dependent transport system permease family.</text>
</comment>
<feature type="transmembrane region" description="Helical" evidence="5">
    <location>
        <begin position="61"/>
        <end position="85"/>
    </location>
</feature>
<dbReference type="PATRIC" id="fig|1217799.6.peg.1742"/>
<dbReference type="AlphaFoldDB" id="A0A0W0GJV3"/>
<dbReference type="SUPFAM" id="SSF161098">
    <property type="entry name" value="MetI-like"/>
    <property type="match status" value="1"/>
</dbReference>
<sequence length="238" mass="25668">MEEIWLGLQRAIELIFSADPDVMEATWRSLSISATASVIAAVIALPLGSLIFHNTFPGKRFLISFIHTLFSLPTVLVGLFVFLLFSRSGPLGEFGLLFTPTIMVIGQAVLVTPLILGLVISALSGIDLMAKETAIALGASRWQMGLLLIKEARYAIFTAFILGFGRAISEVGLALMVGGNIRGFTRVLTTAISLETSKGDIELSLALGIILLGIALLINMALSWLQQRGTDVRRRPVE</sequence>
<dbReference type="Gene3D" id="1.10.3720.10">
    <property type="entry name" value="MetI-like"/>
    <property type="match status" value="1"/>
</dbReference>
<evidence type="ECO:0000256" key="5">
    <source>
        <dbReference type="RuleBase" id="RU363032"/>
    </source>
</evidence>
<proteinExistence type="inferred from homology"/>
<keyword evidence="2 5" id="KW-0812">Transmembrane</keyword>